<proteinExistence type="predicted"/>
<dbReference type="GO" id="GO:0006231">
    <property type="term" value="P:dTMP biosynthetic process"/>
    <property type="evidence" value="ECO:0007669"/>
    <property type="project" value="InterPro"/>
</dbReference>
<name>A0AAW4YJC5_9BACT</name>
<evidence type="ECO:0000313" key="2">
    <source>
        <dbReference type="Proteomes" id="UP001200307"/>
    </source>
</evidence>
<dbReference type="RefSeq" id="WP_233338899.1">
    <property type="nucleotide sequence ID" value="NZ_JAJTVO010000006.1"/>
</dbReference>
<dbReference type="GO" id="GO:0050660">
    <property type="term" value="F:flavin adenine dinucleotide binding"/>
    <property type="evidence" value="ECO:0007669"/>
    <property type="project" value="InterPro"/>
</dbReference>
<dbReference type="SUPFAM" id="SSF69796">
    <property type="entry name" value="Thymidylate synthase-complementing protein Thy1"/>
    <property type="match status" value="1"/>
</dbReference>
<dbReference type="GO" id="GO:0050797">
    <property type="term" value="F:thymidylate synthase (FAD) activity"/>
    <property type="evidence" value="ECO:0007669"/>
    <property type="project" value="InterPro"/>
</dbReference>
<dbReference type="EMBL" id="JAJTVO010000006">
    <property type="protein sequence ID" value="MCE4121665.1"/>
    <property type="molecule type" value="Genomic_DNA"/>
</dbReference>
<dbReference type="AlphaFoldDB" id="A0AAW4YJC5"/>
<dbReference type="InterPro" id="IPR036098">
    <property type="entry name" value="Thymidylate_synthase_ThyX_sf"/>
</dbReference>
<protein>
    <submittedName>
        <fullName evidence="1">Thymidylate synthase ThyX</fullName>
    </submittedName>
</protein>
<dbReference type="Gene3D" id="3.30.1360.170">
    <property type="match status" value="1"/>
</dbReference>
<dbReference type="Proteomes" id="UP001200307">
    <property type="component" value="Unassembled WGS sequence"/>
</dbReference>
<gene>
    <name evidence="1" type="ORF">LYY06_05195</name>
</gene>
<reference evidence="1" key="1">
    <citation type="submission" date="2021-12" db="EMBL/GenBank/DDBJ databases">
        <authorList>
            <person name="Lv X."/>
        </authorList>
    </citation>
    <scope>NUCLEOTIDE SEQUENCE</scope>
    <source>
        <strain evidence="1">HF2106</strain>
    </source>
</reference>
<evidence type="ECO:0000313" key="1">
    <source>
        <dbReference type="EMBL" id="MCE4121665.1"/>
    </source>
</evidence>
<comment type="caution">
    <text evidence="1">The sequence shown here is derived from an EMBL/GenBank/DDBJ whole genome shotgun (WGS) entry which is preliminary data.</text>
</comment>
<organism evidence="1 2">
    <name type="scientific">Segatella copri</name>
    <dbReference type="NCBI Taxonomy" id="165179"/>
    <lineage>
        <taxon>Bacteria</taxon>
        <taxon>Pseudomonadati</taxon>
        <taxon>Bacteroidota</taxon>
        <taxon>Bacteroidia</taxon>
        <taxon>Bacteroidales</taxon>
        <taxon>Prevotellaceae</taxon>
        <taxon>Segatella</taxon>
    </lineage>
</organism>
<sequence length="190" mass="22100">MKIEIKRVTDWQRVVDAARFTQGKEPLGHEPSDEFKKQMILSEHSPLRELEFDIKMYGIPYWVSNHFVRHVHAQPFVSTSRPDITGSKVSRHDMRQDDLVNLQLSLNAQEIINISKLRLCNKASNETREVWYFVLDELACIEPLLASACVPQCVYRGFCPESKSCGRTKSNIFSVIRKYYKSLETYQSNQ</sequence>
<accession>A0AAW4YJC5</accession>